<feature type="domain" description="Tip attachment protein J" evidence="2">
    <location>
        <begin position="232"/>
        <end position="389"/>
    </location>
</feature>
<protein>
    <submittedName>
        <fullName evidence="4">Phage tail protein</fullName>
    </submittedName>
</protein>
<feature type="domain" description="Rcc01698-like C-terminal" evidence="3">
    <location>
        <begin position="483"/>
        <end position="577"/>
    </location>
</feature>
<name>A0ABV7EA06_9SPHN</name>
<proteinExistence type="predicted"/>
<sequence length="727" mass="77279">MATLVLSSVGMAVGGPIGSAIGALVGSRIDKAIGGSGRREGPRLQELRLTTSSYGSPVPRHFGKVRAPGNIIWATDLIENREKSGGGKGKPSVTSYSYSVSFAVALSSRRIMDVGRIWADGNLLRGAAGDLKVGGQFRLYRGFGDQRPDPLLASACGPQCPAFRGMAYCVFEGLELAEFGNRIPALTFEIIADDGDVSLGAMIAAQDQAVNVAHDLPSLAGFTEEGGPLVRSLEAISELYPFSCNASGQTLSISSIDDEAGSVSLLPPPAVDPSGDSFGASSGHSRSRQADLRDVPEGLRYYDLARDFQPGLQRADGRTMPGRNRIIEFPGALAAQDARRLANQAAERAAWGHERLSWRMAELDPGLEPGTLVRVPGRRGIWRIEAWEWRETGVELDLLRLPHGPGRAQAADAGEARPPRDLQATPTHLLAFELPWDGNGAASDRAIHAAASSESAGWKGAALFVQDGPVLKPAGSTGRQRCVMGSLTAPLPAGDPALVDRQARLEVELLAPDLVLFSASLAALANGANRALLGEELIQFAQAHHVEGRRWVLSGLLRGVGGTERFAGKIHPPGTHFALLDDAVVRIDPTMTGAATHIAASGLADSEPVYAQVALAGVGQRPLVPVHPRMVLHSSGDLWLGWTRRARGTWAWPEAVEVPLVEEAERYRVGVGDPAAPLLVWEVTAPEHLLPAAQYTMLQGQFPGQPIWVRQVGSQAQSDPLLLHILS</sequence>
<gene>
    <name evidence="4" type="ORF">ACFODU_10650</name>
</gene>
<evidence type="ECO:0000313" key="5">
    <source>
        <dbReference type="Proteomes" id="UP001595456"/>
    </source>
</evidence>
<reference evidence="5" key="1">
    <citation type="journal article" date="2019" name="Int. J. Syst. Evol. Microbiol.">
        <title>The Global Catalogue of Microorganisms (GCM) 10K type strain sequencing project: providing services to taxonomists for standard genome sequencing and annotation.</title>
        <authorList>
            <consortium name="The Broad Institute Genomics Platform"/>
            <consortium name="The Broad Institute Genome Sequencing Center for Infectious Disease"/>
            <person name="Wu L."/>
            <person name="Ma J."/>
        </authorList>
    </citation>
    <scope>NUCLEOTIDE SEQUENCE [LARGE SCALE GENOMIC DNA]</scope>
    <source>
        <strain evidence="5">KCTC 52607</strain>
    </source>
</reference>
<dbReference type="Proteomes" id="UP001595456">
    <property type="component" value="Unassembled WGS sequence"/>
</dbReference>
<dbReference type="EMBL" id="JBHRST010000016">
    <property type="protein sequence ID" value="MFC3098250.1"/>
    <property type="molecule type" value="Genomic_DNA"/>
</dbReference>
<dbReference type="Pfam" id="PF23666">
    <property type="entry name" value="Rcc01698_C"/>
    <property type="match status" value="1"/>
</dbReference>
<dbReference type="InterPro" id="IPR032876">
    <property type="entry name" value="J_dom"/>
</dbReference>
<feature type="region of interest" description="Disordered" evidence="1">
    <location>
        <begin position="263"/>
        <end position="291"/>
    </location>
</feature>
<evidence type="ECO:0000259" key="3">
    <source>
        <dbReference type="Pfam" id="PF23666"/>
    </source>
</evidence>
<keyword evidence="5" id="KW-1185">Reference proteome</keyword>
<organism evidence="4 5">
    <name type="scientific">Alteraurantiacibacter palmitatis</name>
    <dbReference type="NCBI Taxonomy" id="2054628"/>
    <lineage>
        <taxon>Bacteria</taxon>
        <taxon>Pseudomonadati</taxon>
        <taxon>Pseudomonadota</taxon>
        <taxon>Alphaproteobacteria</taxon>
        <taxon>Sphingomonadales</taxon>
        <taxon>Erythrobacteraceae</taxon>
        <taxon>Alteraurantiacibacter</taxon>
    </lineage>
</organism>
<dbReference type="RefSeq" id="WP_336926678.1">
    <property type="nucleotide sequence ID" value="NZ_JBANRO010000008.1"/>
</dbReference>
<evidence type="ECO:0000313" key="4">
    <source>
        <dbReference type="EMBL" id="MFC3098250.1"/>
    </source>
</evidence>
<dbReference type="InterPro" id="IPR056490">
    <property type="entry name" value="Rcc01698_C"/>
</dbReference>
<evidence type="ECO:0000256" key="1">
    <source>
        <dbReference type="SAM" id="MobiDB-lite"/>
    </source>
</evidence>
<dbReference type="Pfam" id="PF13550">
    <property type="entry name" value="Phage-tail_3"/>
    <property type="match status" value="1"/>
</dbReference>
<accession>A0ABV7EA06</accession>
<evidence type="ECO:0000259" key="2">
    <source>
        <dbReference type="Pfam" id="PF13550"/>
    </source>
</evidence>
<comment type="caution">
    <text evidence="4">The sequence shown here is derived from an EMBL/GenBank/DDBJ whole genome shotgun (WGS) entry which is preliminary data.</text>
</comment>